<dbReference type="PROSITE" id="PS51125">
    <property type="entry name" value="NHL"/>
    <property type="match status" value="2"/>
</dbReference>
<feature type="repeat" description="NHL" evidence="2">
    <location>
        <begin position="222"/>
        <end position="265"/>
    </location>
</feature>
<dbReference type="InterPro" id="IPR050952">
    <property type="entry name" value="TRIM-NHL_E3_ligases"/>
</dbReference>
<dbReference type="Pfam" id="PF17170">
    <property type="entry name" value="DUF5128"/>
    <property type="match status" value="1"/>
</dbReference>
<dbReference type="InterPro" id="IPR008928">
    <property type="entry name" value="6-hairpin_glycosidase_sf"/>
</dbReference>
<dbReference type="InterPro" id="IPR001258">
    <property type="entry name" value="NHL_repeat"/>
</dbReference>
<proteinExistence type="predicted"/>
<dbReference type="Pfam" id="PF06739">
    <property type="entry name" value="SBBP"/>
    <property type="match status" value="1"/>
</dbReference>
<dbReference type="Pfam" id="PF06662">
    <property type="entry name" value="C5-epim_C"/>
    <property type="match status" value="1"/>
</dbReference>
<dbReference type="Proteomes" id="UP000027936">
    <property type="component" value="Unassembled WGS sequence"/>
</dbReference>
<evidence type="ECO:0000256" key="2">
    <source>
        <dbReference type="PROSITE-ProRule" id="PRU00504"/>
    </source>
</evidence>
<name>A0A072NME5_SCHAZ</name>
<dbReference type="InterPro" id="IPR010620">
    <property type="entry name" value="SBBP_repeat"/>
</dbReference>
<evidence type="ECO:0000256" key="1">
    <source>
        <dbReference type="ARBA" id="ARBA00022737"/>
    </source>
</evidence>
<dbReference type="GO" id="GO:0008270">
    <property type="term" value="F:zinc ion binding"/>
    <property type="evidence" value="ECO:0007669"/>
    <property type="project" value="UniProtKB-KW"/>
</dbReference>
<dbReference type="SUPFAM" id="SSF101898">
    <property type="entry name" value="NHL repeat"/>
    <property type="match status" value="1"/>
</dbReference>
<dbReference type="GO" id="GO:0005975">
    <property type="term" value="P:carbohydrate metabolic process"/>
    <property type="evidence" value="ECO:0007669"/>
    <property type="project" value="InterPro"/>
</dbReference>
<dbReference type="Gene3D" id="2.120.10.30">
    <property type="entry name" value="TolB, C-terminal domain"/>
    <property type="match status" value="3"/>
</dbReference>
<evidence type="ECO:0000313" key="4">
    <source>
        <dbReference type="EMBL" id="KEF38849.1"/>
    </source>
</evidence>
<dbReference type="InterPro" id="IPR010598">
    <property type="entry name" value="C5-epim_C"/>
</dbReference>
<dbReference type="RefSeq" id="WP_035194820.1">
    <property type="nucleotide sequence ID" value="NZ_JJRY01000005.1"/>
</dbReference>
<reference evidence="4 5" key="1">
    <citation type="submission" date="2014-04" db="EMBL/GenBank/DDBJ databases">
        <title>Draft genome sequence of Bacillus azotoformans MEV2011, a (co-) denitrifying strain unable to grow in the presence of oxygen.</title>
        <authorList>
            <person name="Nielsen M."/>
            <person name="Schreiber L."/>
            <person name="Finster K."/>
            <person name="Schramm A."/>
        </authorList>
    </citation>
    <scope>NUCLEOTIDE SEQUENCE [LARGE SCALE GENOMIC DNA]</scope>
    <source>
        <strain evidence="4 5">MEV2011</strain>
    </source>
</reference>
<comment type="caution">
    <text evidence="4">The sequence shown here is derived from an EMBL/GenBank/DDBJ whole genome shotgun (WGS) entry which is preliminary data.</text>
</comment>
<dbReference type="PANTHER" id="PTHR24104:SF25">
    <property type="entry name" value="PROTEIN LIN-41"/>
    <property type="match status" value="1"/>
</dbReference>
<dbReference type="PATRIC" id="fig|1348973.3.peg.1625"/>
<dbReference type="OrthoDB" id="9799230at2"/>
<feature type="domain" description="D-glucuronyl C5-epimerase C-terminal" evidence="3">
    <location>
        <begin position="687"/>
        <end position="787"/>
    </location>
</feature>
<evidence type="ECO:0000313" key="5">
    <source>
        <dbReference type="Proteomes" id="UP000027936"/>
    </source>
</evidence>
<dbReference type="PANTHER" id="PTHR24104">
    <property type="entry name" value="E3 UBIQUITIN-PROTEIN LIGASE NHLRC1-RELATED"/>
    <property type="match status" value="1"/>
</dbReference>
<dbReference type="SUPFAM" id="SSF63825">
    <property type="entry name" value="YWTD domain"/>
    <property type="match status" value="1"/>
</dbReference>
<dbReference type="CDD" id="cd05819">
    <property type="entry name" value="NHL"/>
    <property type="match status" value="1"/>
</dbReference>
<dbReference type="EMBL" id="JJRY01000005">
    <property type="protein sequence ID" value="KEF38849.1"/>
    <property type="molecule type" value="Genomic_DNA"/>
</dbReference>
<keyword evidence="1" id="KW-0677">Repeat</keyword>
<feature type="repeat" description="NHL" evidence="2">
    <location>
        <begin position="98"/>
        <end position="125"/>
    </location>
</feature>
<dbReference type="AlphaFoldDB" id="A0A072NME5"/>
<organism evidence="4 5">
    <name type="scientific">Schinkia azotoformans MEV2011</name>
    <dbReference type="NCBI Taxonomy" id="1348973"/>
    <lineage>
        <taxon>Bacteria</taxon>
        <taxon>Bacillati</taxon>
        <taxon>Bacillota</taxon>
        <taxon>Bacilli</taxon>
        <taxon>Bacillales</taxon>
        <taxon>Bacillaceae</taxon>
        <taxon>Calidifontibacillus/Schinkia group</taxon>
        <taxon>Schinkia</taxon>
    </lineage>
</organism>
<evidence type="ECO:0000259" key="3">
    <source>
        <dbReference type="Pfam" id="PF06662"/>
    </source>
</evidence>
<gene>
    <name evidence="4" type="ORF">M670_01664</name>
</gene>
<sequence>MGGEKGFVLTSDKIFNPNAFSIAEEGLYLADLNTGIQLVTMKGVSSLDIKETEFRLPAALALFNGKLYICDYRNNRIVVLDKRGKYVDEWSNKEMSDPEGIAIDENGNVYIASYGNGKILKFDATGKLINSWTNASIDGNVQLKHPHGIYISNNNVFVTELFGDVSVIQYNLEGEFIKKFGNEDANWKLKYPTSLWVHEGEVFVADAVSNRITVFDINGKFVRSFGELGIGDGQFFYPYGVGVDEKDIIYVGDTHNNRIQFFSLNGDYLGSINNPKMIGEKSKTINKINQGDQPKELKFSSEEIKLDDSYGISVGIDKLFTTDLNGGSINSISKNVTPNNMINGLIYPWSVKNEKENLWVLDEPGGLSLYSKESSLNLYYNITSLQFDPTESVNTWIYRPQDISIIGDQIAIANTVPGNVVILNRYGGIEKEIGLVGENQDKAMPTGIEFVNKNELIVVDMHGTVKMNNLANEYSMELKTPIGFYQPYRVNINKVNGLIGITEPYANRIQFFDKDYNWVGYISDKSNSLINKPVGITSDNDGEFYVSNIESDVLLKINVENYQQNNNRVVMEREISSFDIKSRPKSNIPSPFIKVYDAPTNKALDYWSYYKDDKGIVKYDFGFSWLNFKVPVNPGYGNHSWPTGIAHYSLLNYYKWKETNENKYKEEFLIHVNWLLENGVKKSNGVIVWPNEVKLNLKNVQVGYISASAQAGAAAVLMKAIEVNPENKKVYLDYAHGALKAFEYSTEENGVRSSLNGEPFFIEYPGEDIERVDILPFMWTLVFLKEAGQSGEPYYIAGKETAEIELAKNKVLIGGFPYWGEQFNQTGIDLQTSKTVVKILDALNINIK</sequence>
<dbReference type="InterPro" id="IPR011042">
    <property type="entry name" value="6-blade_b-propeller_TolB-like"/>
</dbReference>
<dbReference type="SUPFAM" id="SSF48208">
    <property type="entry name" value="Six-hairpin glycosidases"/>
    <property type="match status" value="1"/>
</dbReference>
<protein>
    <submittedName>
        <fullName evidence="4">NHL repeat protein,D-glucuronyl C5-epimerase,gluconolactonase family protein</fullName>
    </submittedName>
</protein>
<accession>A0A072NME5</accession>